<evidence type="ECO:0000256" key="1">
    <source>
        <dbReference type="SAM" id="MobiDB-lite"/>
    </source>
</evidence>
<evidence type="ECO:0000313" key="2">
    <source>
        <dbReference type="EMBL" id="CAI4004682.1"/>
    </source>
</evidence>
<name>A0A9P1D8W8_9DINO</name>
<proteinExistence type="predicted"/>
<gene>
    <name evidence="2" type="ORF">C1SCF055_LOCUS30456</name>
</gene>
<accession>A0A9P1D8W8</accession>
<reference evidence="3 4" key="2">
    <citation type="submission" date="2024-05" db="EMBL/GenBank/DDBJ databases">
        <authorList>
            <person name="Chen Y."/>
            <person name="Shah S."/>
            <person name="Dougan E. K."/>
            <person name="Thang M."/>
            <person name="Chan C."/>
        </authorList>
    </citation>
    <scope>NUCLEOTIDE SEQUENCE [LARGE SCALE GENOMIC DNA]</scope>
</reference>
<dbReference type="Proteomes" id="UP001152797">
    <property type="component" value="Unassembled WGS sequence"/>
</dbReference>
<sequence length="126" mass="14163">MHFPHLEAWLRNELEAKMTVEPESKADVSTDVAERKSDPEKNQEKDRCGIANTFPSCVPLVPHFFPTCFPPVLLVSRLFPYCVPVVSYLSPTFSPLVARFLALVSHLSPTCSQQQEVVGFQSLFIV</sequence>
<keyword evidence="4" id="KW-1185">Reference proteome</keyword>
<dbReference type="EMBL" id="CAMXCT010003472">
    <property type="protein sequence ID" value="CAI4004682.1"/>
    <property type="molecule type" value="Genomic_DNA"/>
</dbReference>
<protein>
    <submittedName>
        <fullName evidence="2">Uncharacterized protein</fullName>
    </submittedName>
</protein>
<organism evidence="2">
    <name type="scientific">Cladocopium goreaui</name>
    <dbReference type="NCBI Taxonomy" id="2562237"/>
    <lineage>
        <taxon>Eukaryota</taxon>
        <taxon>Sar</taxon>
        <taxon>Alveolata</taxon>
        <taxon>Dinophyceae</taxon>
        <taxon>Suessiales</taxon>
        <taxon>Symbiodiniaceae</taxon>
        <taxon>Cladocopium</taxon>
    </lineage>
</organism>
<dbReference type="EMBL" id="CAMXCT030003472">
    <property type="protein sequence ID" value="CAL4791994.1"/>
    <property type="molecule type" value="Genomic_DNA"/>
</dbReference>
<evidence type="ECO:0000313" key="3">
    <source>
        <dbReference type="EMBL" id="CAL4791994.1"/>
    </source>
</evidence>
<reference evidence="2" key="1">
    <citation type="submission" date="2022-10" db="EMBL/GenBank/DDBJ databases">
        <authorList>
            <person name="Chen Y."/>
            <person name="Dougan E. K."/>
            <person name="Chan C."/>
            <person name="Rhodes N."/>
            <person name="Thang M."/>
        </authorList>
    </citation>
    <scope>NUCLEOTIDE SEQUENCE</scope>
</reference>
<dbReference type="EMBL" id="CAMXCT020003472">
    <property type="protein sequence ID" value="CAL1158057.1"/>
    <property type="molecule type" value="Genomic_DNA"/>
</dbReference>
<evidence type="ECO:0000313" key="4">
    <source>
        <dbReference type="Proteomes" id="UP001152797"/>
    </source>
</evidence>
<dbReference type="AlphaFoldDB" id="A0A9P1D8W8"/>
<comment type="caution">
    <text evidence="2">The sequence shown here is derived from an EMBL/GenBank/DDBJ whole genome shotgun (WGS) entry which is preliminary data.</text>
</comment>
<feature type="region of interest" description="Disordered" evidence="1">
    <location>
        <begin position="20"/>
        <end position="45"/>
    </location>
</feature>